<dbReference type="Proteomes" id="UP001164539">
    <property type="component" value="Chromosome 1"/>
</dbReference>
<comment type="caution">
    <text evidence="1">The sequence shown here is derived from an EMBL/GenBank/DDBJ whole genome shotgun (WGS) entry which is preliminary data.</text>
</comment>
<reference evidence="1 2" key="1">
    <citation type="journal article" date="2023" name="Science">
        <title>Complex scaffold remodeling in plant triterpene biosynthesis.</title>
        <authorList>
            <person name="De La Pena R."/>
            <person name="Hodgson H."/>
            <person name="Liu J.C."/>
            <person name="Stephenson M.J."/>
            <person name="Martin A.C."/>
            <person name="Owen C."/>
            <person name="Harkess A."/>
            <person name="Leebens-Mack J."/>
            <person name="Jimenez L.E."/>
            <person name="Osbourn A."/>
            <person name="Sattely E.S."/>
        </authorList>
    </citation>
    <scope>NUCLEOTIDE SEQUENCE [LARGE SCALE GENOMIC DNA]</scope>
    <source>
        <strain evidence="2">cv. JPN11</strain>
        <tissue evidence="1">Leaf</tissue>
    </source>
</reference>
<organism evidence="1 2">
    <name type="scientific">Melia azedarach</name>
    <name type="common">Chinaberry tree</name>
    <dbReference type="NCBI Taxonomy" id="155640"/>
    <lineage>
        <taxon>Eukaryota</taxon>
        <taxon>Viridiplantae</taxon>
        <taxon>Streptophyta</taxon>
        <taxon>Embryophyta</taxon>
        <taxon>Tracheophyta</taxon>
        <taxon>Spermatophyta</taxon>
        <taxon>Magnoliopsida</taxon>
        <taxon>eudicotyledons</taxon>
        <taxon>Gunneridae</taxon>
        <taxon>Pentapetalae</taxon>
        <taxon>rosids</taxon>
        <taxon>malvids</taxon>
        <taxon>Sapindales</taxon>
        <taxon>Meliaceae</taxon>
        <taxon>Melia</taxon>
    </lineage>
</organism>
<sequence>MPSLFLPSLTVILSVCVLLFSPAHSLTCTSQKLTKNRLFEKCADLPTLDSFLHYTYNASNSSLSIAFVSTPASADGWVAWAINPISNGMAGSQTLLALKSNGSLVVKTFNISSYSSIVESKLSFETWDLSAESGQNGTVTIYGKLKVPEKAEKLNQVWQVGAKVTDGKPNKHEFSAANLKSTGTLNLEEKAPSTSPGAAPGVAPGGPTPDKGGQSTVKSNNVGLFLSLILFFGSVFAL</sequence>
<gene>
    <name evidence="1" type="ORF">OWV82_001920</name>
</gene>
<dbReference type="EMBL" id="CM051394">
    <property type="protein sequence ID" value="KAJ4729080.1"/>
    <property type="molecule type" value="Genomic_DNA"/>
</dbReference>
<keyword evidence="2" id="KW-1185">Reference proteome</keyword>
<accession>A0ACC1YZF2</accession>
<protein>
    <submittedName>
        <fullName evidence="1">Cytochrome b561 and DOMON domain-containing protein</fullName>
    </submittedName>
</protein>
<name>A0ACC1YZF2_MELAZ</name>
<proteinExistence type="predicted"/>
<evidence type="ECO:0000313" key="1">
    <source>
        <dbReference type="EMBL" id="KAJ4729080.1"/>
    </source>
</evidence>
<evidence type="ECO:0000313" key="2">
    <source>
        <dbReference type="Proteomes" id="UP001164539"/>
    </source>
</evidence>